<dbReference type="EMBL" id="JAHYBX010000012">
    <property type="protein sequence ID" value="MCA1858188.1"/>
    <property type="molecule type" value="Genomic_DNA"/>
</dbReference>
<name>A0ABS7YER0_9BURK</name>
<evidence type="ECO:0000256" key="1">
    <source>
        <dbReference type="SAM" id="MobiDB-lite"/>
    </source>
</evidence>
<dbReference type="RefSeq" id="WP_225240351.1">
    <property type="nucleotide sequence ID" value="NZ_JAHYBX010000012.1"/>
</dbReference>
<reference evidence="2 3" key="1">
    <citation type="submission" date="2021-07" db="EMBL/GenBank/DDBJ databases">
        <title>Characterization of Violacein-producing bacteria and related species.</title>
        <authorList>
            <person name="Wilson H.S."/>
            <person name="De Leon M.E."/>
        </authorList>
    </citation>
    <scope>NUCLEOTIDE SEQUENCE [LARGE SCALE GENOMIC DNA]</scope>
    <source>
        <strain evidence="2 3">HSC-2F05</strain>
    </source>
</reference>
<accession>A0ABS7YER0</accession>
<organism evidence="2 3">
    <name type="scientific">Massilia hydrophila</name>
    <dbReference type="NCBI Taxonomy" id="3044279"/>
    <lineage>
        <taxon>Bacteria</taxon>
        <taxon>Pseudomonadati</taxon>
        <taxon>Pseudomonadota</taxon>
        <taxon>Betaproteobacteria</taxon>
        <taxon>Burkholderiales</taxon>
        <taxon>Oxalobacteraceae</taxon>
        <taxon>Telluria group</taxon>
        <taxon>Massilia</taxon>
    </lineage>
</organism>
<evidence type="ECO:0000313" key="3">
    <source>
        <dbReference type="Proteomes" id="UP001198602"/>
    </source>
</evidence>
<proteinExistence type="predicted"/>
<dbReference type="Proteomes" id="UP001198602">
    <property type="component" value="Unassembled WGS sequence"/>
</dbReference>
<evidence type="ECO:0000313" key="2">
    <source>
        <dbReference type="EMBL" id="MCA1858188.1"/>
    </source>
</evidence>
<sequence>MKANLSPADTWQGLPLSPAQNREVLNYVQRCQRTGVDWNTPALQAMLDDMLSPPEVAEDSDEDLAQCSESARFAATHEEPGDESDAYGRFGAGGAGQA</sequence>
<protein>
    <submittedName>
        <fullName evidence="2">Uncharacterized protein</fullName>
    </submittedName>
</protein>
<feature type="region of interest" description="Disordered" evidence="1">
    <location>
        <begin position="74"/>
        <end position="98"/>
    </location>
</feature>
<keyword evidence="3" id="KW-1185">Reference proteome</keyword>
<gene>
    <name evidence="2" type="ORF">LE190_19960</name>
</gene>
<comment type="caution">
    <text evidence="2">The sequence shown here is derived from an EMBL/GenBank/DDBJ whole genome shotgun (WGS) entry which is preliminary data.</text>
</comment>